<evidence type="ECO:0000256" key="4">
    <source>
        <dbReference type="ARBA" id="ARBA00023136"/>
    </source>
</evidence>
<evidence type="ECO:0000259" key="5">
    <source>
        <dbReference type="Pfam" id="PF03798"/>
    </source>
</evidence>
<accession>A0A5C6PG29</accession>
<dbReference type="Proteomes" id="UP000324091">
    <property type="component" value="Chromosome 12"/>
</dbReference>
<dbReference type="Pfam" id="PF03798">
    <property type="entry name" value="TRAM_LAG1_CLN8"/>
    <property type="match status" value="1"/>
</dbReference>
<sequence>MDTRGYFIYDFFDMLLNQKVSQSWELLFHHVVTSGLRMNLGLQRHFCECGSSILYITHVALFTLPPLLDCKTFPPPPLPYTYPQLLVTPPHMATNQ</sequence>
<dbReference type="AlphaFoldDB" id="A0A5C6PG29"/>
<dbReference type="EMBL" id="RHFK02000004">
    <property type="protein sequence ID" value="TWW77297.1"/>
    <property type="molecule type" value="Genomic_DNA"/>
</dbReference>
<comment type="caution">
    <text evidence="6">The sequence shown here is derived from an EMBL/GenBank/DDBJ whole genome shotgun (WGS) entry which is preliminary data.</text>
</comment>
<name>A0A5C6PG29_9TELE</name>
<gene>
    <name evidence="6" type="ORF">D4764_12G0006870</name>
</gene>
<proteinExistence type="predicted"/>
<organism evidence="6 7">
    <name type="scientific">Takifugu flavidus</name>
    <name type="common">sansaifugu</name>
    <dbReference type="NCBI Taxonomy" id="433684"/>
    <lineage>
        <taxon>Eukaryota</taxon>
        <taxon>Metazoa</taxon>
        <taxon>Chordata</taxon>
        <taxon>Craniata</taxon>
        <taxon>Vertebrata</taxon>
        <taxon>Euteleostomi</taxon>
        <taxon>Actinopterygii</taxon>
        <taxon>Neopterygii</taxon>
        <taxon>Teleostei</taxon>
        <taxon>Neoteleostei</taxon>
        <taxon>Acanthomorphata</taxon>
        <taxon>Eupercaria</taxon>
        <taxon>Tetraodontiformes</taxon>
        <taxon>Tetradontoidea</taxon>
        <taxon>Tetraodontidae</taxon>
        <taxon>Takifugu</taxon>
    </lineage>
</organism>
<evidence type="ECO:0000256" key="3">
    <source>
        <dbReference type="ARBA" id="ARBA00022989"/>
    </source>
</evidence>
<evidence type="ECO:0000256" key="1">
    <source>
        <dbReference type="ARBA" id="ARBA00004141"/>
    </source>
</evidence>
<reference evidence="6 7" key="1">
    <citation type="submission" date="2019-04" db="EMBL/GenBank/DDBJ databases">
        <title>Chromosome genome assembly for Takifugu flavidus.</title>
        <authorList>
            <person name="Xiao S."/>
        </authorList>
    </citation>
    <scope>NUCLEOTIDE SEQUENCE [LARGE SCALE GENOMIC DNA]</scope>
    <source>
        <strain evidence="6">HTHZ2018</strain>
        <tissue evidence="6">Muscle</tissue>
    </source>
</reference>
<evidence type="ECO:0000313" key="6">
    <source>
        <dbReference type="EMBL" id="TWW77297.1"/>
    </source>
</evidence>
<protein>
    <submittedName>
        <fullName evidence="6">TLC domain-containing protein 2</fullName>
    </submittedName>
</protein>
<keyword evidence="3" id="KW-1133">Transmembrane helix</keyword>
<dbReference type="GO" id="GO:0016020">
    <property type="term" value="C:membrane"/>
    <property type="evidence" value="ECO:0007669"/>
    <property type="project" value="UniProtKB-SubCell"/>
</dbReference>
<evidence type="ECO:0000256" key="2">
    <source>
        <dbReference type="ARBA" id="ARBA00022692"/>
    </source>
</evidence>
<keyword evidence="2" id="KW-0812">Transmembrane</keyword>
<comment type="subcellular location">
    <subcellularLocation>
        <location evidence="1">Membrane</location>
        <topology evidence="1">Multi-pass membrane protein</topology>
    </subcellularLocation>
</comment>
<keyword evidence="4" id="KW-0472">Membrane</keyword>
<feature type="domain" description="TLC" evidence="5">
    <location>
        <begin position="5"/>
        <end position="59"/>
    </location>
</feature>
<keyword evidence="7" id="KW-1185">Reference proteome</keyword>
<evidence type="ECO:0000313" key="7">
    <source>
        <dbReference type="Proteomes" id="UP000324091"/>
    </source>
</evidence>
<dbReference type="InterPro" id="IPR006634">
    <property type="entry name" value="TLC-dom"/>
</dbReference>